<name>A0A9P0T724_PIEBR</name>
<accession>A0A9P0T724</accession>
<dbReference type="EMBL" id="CALOZG010000004">
    <property type="protein sequence ID" value="CAH4023761.1"/>
    <property type="molecule type" value="Genomic_DNA"/>
</dbReference>
<evidence type="ECO:0000256" key="1">
    <source>
        <dbReference type="SAM" id="MobiDB-lite"/>
    </source>
</evidence>
<keyword evidence="3" id="KW-1185">Reference proteome</keyword>
<reference evidence="2" key="1">
    <citation type="submission" date="2022-05" db="EMBL/GenBank/DDBJ databases">
        <authorList>
            <person name="Okamura Y."/>
        </authorList>
    </citation>
    <scope>NUCLEOTIDE SEQUENCE</scope>
</reference>
<gene>
    <name evidence="2" type="ORF">PIBRA_LOCUS4341</name>
</gene>
<protein>
    <submittedName>
        <fullName evidence="2">Uncharacterized protein</fullName>
    </submittedName>
</protein>
<sequence length="106" mass="11097">MCGQCKNGAINPARAVERSRPAVNYGANGWHGAGSGGRDITIWDRQKPTASHCGRSPGGRVPGSQRCRDIVVRGGVEVKCAGNWFAPPEASPYRALPTSPPVSGVD</sequence>
<feature type="region of interest" description="Disordered" evidence="1">
    <location>
        <begin position="86"/>
        <end position="106"/>
    </location>
</feature>
<proteinExistence type="predicted"/>
<dbReference type="Proteomes" id="UP001152562">
    <property type="component" value="Unassembled WGS sequence"/>
</dbReference>
<comment type="caution">
    <text evidence="2">The sequence shown here is derived from an EMBL/GenBank/DDBJ whole genome shotgun (WGS) entry which is preliminary data.</text>
</comment>
<evidence type="ECO:0000313" key="2">
    <source>
        <dbReference type="EMBL" id="CAH4023761.1"/>
    </source>
</evidence>
<evidence type="ECO:0000313" key="3">
    <source>
        <dbReference type="Proteomes" id="UP001152562"/>
    </source>
</evidence>
<dbReference type="AlphaFoldDB" id="A0A9P0T724"/>
<organism evidence="2 3">
    <name type="scientific">Pieris brassicae</name>
    <name type="common">White butterfly</name>
    <name type="synonym">Large white butterfly</name>
    <dbReference type="NCBI Taxonomy" id="7116"/>
    <lineage>
        <taxon>Eukaryota</taxon>
        <taxon>Metazoa</taxon>
        <taxon>Ecdysozoa</taxon>
        <taxon>Arthropoda</taxon>
        <taxon>Hexapoda</taxon>
        <taxon>Insecta</taxon>
        <taxon>Pterygota</taxon>
        <taxon>Neoptera</taxon>
        <taxon>Endopterygota</taxon>
        <taxon>Lepidoptera</taxon>
        <taxon>Glossata</taxon>
        <taxon>Ditrysia</taxon>
        <taxon>Papilionoidea</taxon>
        <taxon>Pieridae</taxon>
        <taxon>Pierinae</taxon>
        <taxon>Pieris</taxon>
    </lineage>
</organism>